<evidence type="ECO:0000313" key="3">
    <source>
        <dbReference type="Proteomes" id="UP000734343"/>
    </source>
</evidence>
<reference evidence="2 3" key="1">
    <citation type="submission" date="2021-03" db="EMBL/GenBank/DDBJ databases">
        <title>Five novel Rahnella species.</title>
        <authorList>
            <person name="Brady C."/>
            <person name="Asselin J."/>
            <person name="Beer S."/>
            <person name="Bruberg M.B."/>
            <person name="Crampton B."/>
            <person name="Venter S."/>
            <person name="Arnold D."/>
            <person name="Denman S."/>
        </authorList>
    </citation>
    <scope>NUCLEOTIDE SEQUENCE [LARGE SCALE GENOMIC DNA]</scope>
    <source>
        <strain evidence="2 3">H11b</strain>
    </source>
</reference>
<proteinExistence type="predicted"/>
<comment type="caution">
    <text evidence="2">The sequence shown here is derived from an EMBL/GenBank/DDBJ whole genome shotgun (WGS) entry which is preliminary data.</text>
</comment>
<dbReference type="RefSeq" id="WP_217174665.1">
    <property type="nucleotide sequence ID" value="NZ_CP126169.1"/>
</dbReference>
<dbReference type="InterPro" id="IPR004701">
    <property type="entry name" value="PTS_EIIA_man-typ"/>
</dbReference>
<evidence type="ECO:0000313" key="2">
    <source>
        <dbReference type="EMBL" id="MBU9857576.1"/>
    </source>
</evidence>
<accession>A0ABS6LZQ8</accession>
<dbReference type="Proteomes" id="UP000734343">
    <property type="component" value="Unassembled WGS sequence"/>
</dbReference>
<sequence>MIHVILATHGKLAEGLLDSARMVYGELARTSSVSLREEGGIETFKQEFAHEIELRSQQADGILVLCDMQSGTPWNVACCHAFSPDTLRPVAVICGVNFPMLLMSMDYIGDNDVFDVAKTLVRQAAETMCCATPPLAQSDEEF</sequence>
<evidence type="ECO:0000259" key="1">
    <source>
        <dbReference type="PROSITE" id="PS51096"/>
    </source>
</evidence>
<dbReference type="Pfam" id="PF03610">
    <property type="entry name" value="EIIA-man"/>
    <property type="match status" value="1"/>
</dbReference>
<feature type="domain" description="PTS EIIA type-4" evidence="1">
    <location>
        <begin position="1"/>
        <end position="128"/>
    </location>
</feature>
<dbReference type="EMBL" id="JAFMOW010000067">
    <property type="protein sequence ID" value="MBU9857576.1"/>
    <property type="molecule type" value="Genomic_DNA"/>
</dbReference>
<dbReference type="InterPro" id="IPR051471">
    <property type="entry name" value="Bacterial_PTS_sugar_comp"/>
</dbReference>
<keyword evidence="3" id="KW-1185">Reference proteome</keyword>
<dbReference type="PROSITE" id="PS51096">
    <property type="entry name" value="PTS_EIIA_TYPE_4"/>
    <property type="match status" value="1"/>
</dbReference>
<protein>
    <submittedName>
        <fullName evidence="2">PTS fructose transporter subunit IIA</fullName>
    </submittedName>
</protein>
<dbReference type="PANTHER" id="PTHR33799">
    <property type="entry name" value="PTS PERMEASE-RELATED-RELATED"/>
    <property type="match status" value="1"/>
</dbReference>
<organism evidence="2 3">
    <name type="scientific">Rahnella bonaserana</name>
    <dbReference type="NCBI Taxonomy" id="2816248"/>
    <lineage>
        <taxon>Bacteria</taxon>
        <taxon>Pseudomonadati</taxon>
        <taxon>Pseudomonadota</taxon>
        <taxon>Gammaproteobacteria</taxon>
        <taxon>Enterobacterales</taxon>
        <taxon>Yersiniaceae</taxon>
        <taxon>Rahnella</taxon>
    </lineage>
</organism>
<dbReference type="PANTHER" id="PTHR33799:SF1">
    <property type="entry name" value="PTS SYSTEM MANNOSE-SPECIFIC EIIAB COMPONENT-RELATED"/>
    <property type="match status" value="1"/>
</dbReference>
<gene>
    <name evidence="2" type="ORF">J1778_20090</name>
</gene>
<name>A0ABS6LZQ8_9GAMM</name>